<dbReference type="GO" id="GO:0003735">
    <property type="term" value="F:structural constituent of ribosome"/>
    <property type="evidence" value="ECO:0007669"/>
    <property type="project" value="InterPro"/>
</dbReference>
<evidence type="ECO:0000256" key="5">
    <source>
        <dbReference type="ARBA" id="ARBA00035136"/>
    </source>
</evidence>
<keyword evidence="4 6" id="KW-0687">Ribonucleoprotein</keyword>
<dbReference type="AlphaFoldDB" id="A0A1G1WFX9"/>
<dbReference type="Gene3D" id="1.20.58.110">
    <property type="entry name" value="Ribosomal protein S20"/>
    <property type="match status" value="1"/>
</dbReference>
<dbReference type="Pfam" id="PF01649">
    <property type="entry name" value="Ribosomal_S20p"/>
    <property type="match status" value="1"/>
</dbReference>
<evidence type="ECO:0000256" key="1">
    <source>
        <dbReference type="ARBA" id="ARBA00022730"/>
    </source>
</evidence>
<evidence type="ECO:0000256" key="3">
    <source>
        <dbReference type="ARBA" id="ARBA00022980"/>
    </source>
</evidence>
<gene>
    <name evidence="6" type="primary">rpsT</name>
    <name evidence="8" type="ORF">A2Z24_02220</name>
</gene>
<dbReference type="GO" id="GO:1990904">
    <property type="term" value="C:ribonucleoprotein complex"/>
    <property type="evidence" value="ECO:0007669"/>
    <property type="project" value="UniProtKB-KW"/>
</dbReference>
<dbReference type="STRING" id="1802597.A2Z24_02220"/>
<evidence type="ECO:0000256" key="6">
    <source>
        <dbReference type="HAMAP-Rule" id="MF_00500"/>
    </source>
</evidence>
<dbReference type="HAMAP" id="MF_00500">
    <property type="entry name" value="Ribosomal_bS20"/>
    <property type="match status" value="1"/>
</dbReference>
<dbReference type="GO" id="GO:0005840">
    <property type="term" value="C:ribosome"/>
    <property type="evidence" value="ECO:0007669"/>
    <property type="project" value="UniProtKB-KW"/>
</dbReference>
<evidence type="ECO:0000256" key="2">
    <source>
        <dbReference type="ARBA" id="ARBA00022884"/>
    </source>
</evidence>
<comment type="function">
    <text evidence="6">Binds directly to 16S ribosomal RNA.</text>
</comment>
<comment type="caution">
    <text evidence="8">The sequence shown here is derived from an EMBL/GenBank/DDBJ whole genome shotgun (WGS) entry which is preliminary data.</text>
</comment>
<sequence length="102" mass="11293">MPIILSAKKKLRADARKQKVNQKVEAASKLAVKNFKKAPSQEALGKVYSALDIAAKKGVIPKKRVARKKSRLASLVVKIAPHSSKKVKPRAVSRRNSKRKKL</sequence>
<evidence type="ECO:0000256" key="4">
    <source>
        <dbReference type="ARBA" id="ARBA00023274"/>
    </source>
</evidence>
<organism evidence="8 9">
    <name type="scientific">Candidatus Woykebacteria bacterium RBG_16_44_10</name>
    <dbReference type="NCBI Taxonomy" id="1802597"/>
    <lineage>
        <taxon>Bacteria</taxon>
        <taxon>Candidatus Woykeibacteriota</taxon>
    </lineage>
</organism>
<accession>A0A1G1WFX9</accession>
<keyword evidence="1 6" id="KW-0699">rRNA-binding</keyword>
<keyword evidence="3 6" id="KW-0689">Ribosomal protein</keyword>
<comment type="similarity">
    <text evidence="6">Belongs to the bacterial ribosomal protein bS20 family.</text>
</comment>
<dbReference type="EMBL" id="MHCT01000003">
    <property type="protein sequence ID" value="OGY26613.1"/>
    <property type="molecule type" value="Genomic_DNA"/>
</dbReference>
<proteinExistence type="inferred from homology"/>
<reference evidence="8 9" key="1">
    <citation type="journal article" date="2016" name="Nat. Commun.">
        <title>Thousands of microbial genomes shed light on interconnected biogeochemical processes in an aquifer system.</title>
        <authorList>
            <person name="Anantharaman K."/>
            <person name="Brown C.T."/>
            <person name="Hug L.A."/>
            <person name="Sharon I."/>
            <person name="Castelle C.J."/>
            <person name="Probst A.J."/>
            <person name="Thomas B.C."/>
            <person name="Singh A."/>
            <person name="Wilkins M.J."/>
            <person name="Karaoz U."/>
            <person name="Brodie E.L."/>
            <person name="Williams K.H."/>
            <person name="Hubbard S.S."/>
            <person name="Banfield J.F."/>
        </authorList>
    </citation>
    <scope>NUCLEOTIDE SEQUENCE [LARGE SCALE GENOMIC DNA]</scope>
</reference>
<dbReference type="Proteomes" id="UP000177588">
    <property type="component" value="Unassembled WGS sequence"/>
</dbReference>
<dbReference type="GO" id="GO:0006412">
    <property type="term" value="P:translation"/>
    <property type="evidence" value="ECO:0007669"/>
    <property type="project" value="UniProtKB-UniRule"/>
</dbReference>
<feature type="region of interest" description="Disordered" evidence="7">
    <location>
        <begin position="80"/>
        <end position="102"/>
    </location>
</feature>
<feature type="compositionally biased region" description="Basic residues" evidence="7">
    <location>
        <begin position="83"/>
        <end position="102"/>
    </location>
</feature>
<protein>
    <recommendedName>
        <fullName evidence="5 6">Small ribosomal subunit protein bS20</fullName>
    </recommendedName>
</protein>
<evidence type="ECO:0000313" key="8">
    <source>
        <dbReference type="EMBL" id="OGY26613.1"/>
    </source>
</evidence>
<dbReference type="SUPFAM" id="SSF46992">
    <property type="entry name" value="Ribosomal protein S20"/>
    <property type="match status" value="1"/>
</dbReference>
<dbReference type="InterPro" id="IPR002583">
    <property type="entry name" value="Ribosomal_bS20"/>
</dbReference>
<dbReference type="InterPro" id="IPR036510">
    <property type="entry name" value="Ribosomal_bS20_sf"/>
</dbReference>
<dbReference type="NCBIfam" id="TIGR00029">
    <property type="entry name" value="S20"/>
    <property type="match status" value="1"/>
</dbReference>
<evidence type="ECO:0000256" key="7">
    <source>
        <dbReference type="SAM" id="MobiDB-lite"/>
    </source>
</evidence>
<dbReference type="GO" id="GO:0019843">
    <property type="term" value="F:rRNA binding"/>
    <property type="evidence" value="ECO:0007669"/>
    <property type="project" value="UniProtKB-UniRule"/>
</dbReference>
<keyword evidence="2 6" id="KW-0694">RNA-binding</keyword>
<evidence type="ECO:0000313" key="9">
    <source>
        <dbReference type="Proteomes" id="UP000177588"/>
    </source>
</evidence>
<name>A0A1G1WFX9_9BACT</name>